<evidence type="ECO:0000313" key="3">
    <source>
        <dbReference type="Proteomes" id="UP000694863"/>
    </source>
</evidence>
<sequence length="118" mass="12316">MQNLDADAGDQEGGAWGQEDGVERLEDRGDPGDPNPEGALAGNIPQVVRVVHLPGPGGDADPLGATGPGIRQHQFSLMVPFRTRDGAEIARASLAPDEEPQRGLVYKEIALNGNALVA</sequence>
<comment type="similarity">
    <text evidence="1">Belongs to the CTAG/PCC1 family.</text>
</comment>
<evidence type="ECO:0000313" key="4">
    <source>
        <dbReference type="RefSeq" id="XP_004717647.2"/>
    </source>
</evidence>
<name>A0ABM0J978_ECHTE</name>
<dbReference type="Proteomes" id="UP000694863">
    <property type="component" value="Unplaced"/>
</dbReference>
<dbReference type="RefSeq" id="XP_004717647.2">
    <property type="nucleotide sequence ID" value="XM_004717590.2"/>
</dbReference>
<organism evidence="3 4">
    <name type="scientific">Echinops telfairi</name>
    <name type="common">Lesser hedgehog tenrec</name>
    <dbReference type="NCBI Taxonomy" id="9371"/>
    <lineage>
        <taxon>Eukaryota</taxon>
        <taxon>Metazoa</taxon>
        <taxon>Chordata</taxon>
        <taxon>Craniata</taxon>
        <taxon>Vertebrata</taxon>
        <taxon>Euteleostomi</taxon>
        <taxon>Mammalia</taxon>
        <taxon>Eutheria</taxon>
        <taxon>Afrotheria</taxon>
        <taxon>Tenrecidae</taxon>
        <taxon>Tenrecinae</taxon>
        <taxon>Echinops</taxon>
    </lineage>
</organism>
<evidence type="ECO:0000256" key="2">
    <source>
        <dbReference type="SAM" id="MobiDB-lite"/>
    </source>
</evidence>
<evidence type="ECO:0000256" key="1">
    <source>
        <dbReference type="ARBA" id="ARBA00007073"/>
    </source>
</evidence>
<feature type="region of interest" description="Disordered" evidence="2">
    <location>
        <begin position="1"/>
        <end position="44"/>
    </location>
</feature>
<gene>
    <name evidence="4" type="primary">LAGE3</name>
</gene>
<reference evidence="4" key="1">
    <citation type="submission" date="2025-08" db="UniProtKB">
        <authorList>
            <consortium name="RefSeq"/>
        </authorList>
    </citation>
    <scope>IDENTIFICATION</scope>
</reference>
<proteinExistence type="inferred from homology"/>
<protein>
    <submittedName>
        <fullName evidence="4">EKC/KEOPS complex subunit LAGE3</fullName>
    </submittedName>
</protein>
<keyword evidence="3" id="KW-1185">Reference proteome</keyword>
<dbReference type="Gene3D" id="3.30.310.50">
    <property type="entry name" value="Alpha-D-phosphohexomutase, C-terminal domain"/>
    <property type="match status" value="1"/>
</dbReference>
<dbReference type="InterPro" id="IPR015419">
    <property type="entry name" value="CTAG/Pcc1"/>
</dbReference>
<dbReference type="Pfam" id="PF09341">
    <property type="entry name" value="Pcc1"/>
    <property type="match status" value="1"/>
</dbReference>
<feature type="compositionally biased region" description="Basic and acidic residues" evidence="2">
    <location>
        <begin position="21"/>
        <end position="31"/>
    </location>
</feature>
<dbReference type="GeneID" id="101659908"/>
<accession>A0ABM0J978</accession>